<sequence>MLLTLPTTDTRGPWAHPSSYWPALSSAVADRPAPVVTLDAAALESNAADLLRRAGGTPVRVATKSVRSRPVVEALLALPGYAGVLAYTLEEAVWAAGWCDDVVLGYPTADRVALRALLADDEACRRVTLMIDSVDHLDLVDAVAHPSGRPEVRVAVDLDLSYEPPRAGRLTGRVGVYRSPVSTAAQAAALARQVLARPGFRLVGLMGYEAQLAGVGDATVGSGGRGARARAAGADARTLLVRRLQAASWQDVLARRTAMVAAVRQVVREGGGELEFVNGGGTGSVHLTRQDPSVTEVAAGSGLFGPTLFDRYRSFSPAPAAAFALPVVRRPGPGVATVLGGGWIASGPAGQDRVPVPVWPPEVSLVPNEGAGEVQTPLRGPGARDLRVGDLTWWRHAKAGELSEHTDDLVVVPSRLVGGQTRTEVEDVVPTYRGEGKVFL</sequence>
<dbReference type="Proteomes" id="UP000253790">
    <property type="component" value="Chromosome"/>
</dbReference>
<keyword evidence="3" id="KW-1185">Reference proteome</keyword>
<evidence type="ECO:0000259" key="1">
    <source>
        <dbReference type="Pfam" id="PF01168"/>
    </source>
</evidence>
<dbReference type="SUPFAM" id="SSF51419">
    <property type="entry name" value="PLP-binding barrel"/>
    <property type="match status" value="1"/>
</dbReference>
<protein>
    <submittedName>
        <fullName evidence="2">Amino acid deaminase/aldolase</fullName>
    </submittedName>
</protein>
<dbReference type="EMBL" id="CP031229">
    <property type="protein sequence ID" value="AXH94820.1"/>
    <property type="molecule type" value="Genomic_DNA"/>
</dbReference>
<dbReference type="PANTHER" id="PTHR28004">
    <property type="entry name" value="ZGC:162816-RELATED"/>
    <property type="match status" value="1"/>
</dbReference>
<name>A0A345NIG2_9MICO</name>
<dbReference type="Gene3D" id="3.20.20.10">
    <property type="entry name" value="Alanine racemase"/>
    <property type="match status" value="1"/>
</dbReference>
<dbReference type="RefSeq" id="WP_114926589.1">
    <property type="nucleotide sequence ID" value="NZ_CP031229.1"/>
</dbReference>
<gene>
    <name evidence="2" type="ORF">DV701_00240</name>
</gene>
<dbReference type="GO" id="GO:0008721">
    <property type="term" value="F:D-serine ammonia-lyase activity"/>
    <property type="evidence" value="ECO:0007669"/>
    <property type="project" value="TreeGrafter"/>
</dbReference>
<reference evidence="2 3" key="1">
    <citation type="submission" date="2018-07" db="EMBL/GenBank/DDBJ databases">
        <title>Complete genome sequencing of Ornithinimicrobium sp. AMA3305.</title>
        <authorList>
            <person name="Bae J.-W."/>
        </authorList>
    </citation>
    <scope>NUCLEOTIDE SEQUENCE [LARGE SCALE GENOMIC DNA]</scope>
    <source>
        <strain evidence="2 3">AMA3305</strain>
    </source>
</reference>
<dbReference type="OrthoDB" id="2445260at2"/>
<dbReference type="InterPro" id="IPR051466">
    <property type="entry name" value="D-amino_acid_metab_enzyme"/>
</dbReference>
<dbReference type="InterPro" id="IPR001608">
    <property type="entry name" value="Ala_racemase_N"/>
</dbReference>
<evidence type="ECO:0000313" key="2">
    <source>
        <dbReference type="EMBL" id="AXH94820.1"/>
    </source>
</evidence>
<feature type="domain" description="Alanine racemase N-terminal" evidence="1">
    <location>
        <begin position="39"/>
        <end position="305"/>
    </location>
</feature>
<dbReference type="AlphaFoldDB" id="A0A345NIG2"/>
<dbReference type="GO" id="GO:0036088">
    <property type="term" value="P:D-serine catabolic process"/>
    <property type="evidence" value="ECO:0007669"/>
    <property type="project" value="TreeGrafter"/>
</dbReference>
<dbReference type="Pfam" id="PF01168">
    <property type="entry name" value="Ala_racemase_N"/>
    <property type="match status" value="1"/>
</dbReference>
<dbReference type="InterPro" id="IPR029066">
    <property type="entry name" value="PLP-binding_barrel"/>
</dbReference>
<organism evidence="2 3">
    <name type="scientific">Ornithinimicrobium avium</name>
    <dbReference type="NCBI Taxonomy" id="2283195"/>
    <lineage>
        <taxon>Bacteria</taxon>
        <taxon>Bacillati</taxon>
        <taxon>Actinomycetota</taxon>
        <taxon>Actinomycetes</taxon>
        <taxon>Micrococcales</taxon>
        <taxon>Ornithinimicrobiaceae</taxon>
        <taxon>Ornithinimicrobium</taxon>
    </lineage>
</organism>
<evidence type="ECO:0000313" key="3">
    <source>
        <dbReference type="Proteomes" id="UP000253790"/>
    </source>
</evidence>
<accession>A0A345NIG2</accession>
<dbReference type="KEGG" id="orn:DV701_00240"/>
<proteinExistence type="predicted"/>
<dbReference type="PANTHER" id="PTHR28004:SF2">
    <property type="entry name" value="D-SERINE DEHYDRATASE"/>
    <property type="match status" value="1"/>
</dbReference>